<proteinExistence type="predicted"/>
<feature type="region of interest" description="Disordered" evidence="1">
    <location>
        <begin position="242"/>
        <end position="270"/>
    </location>
</feature>
<feature type="compositionally biased region" description="Polar residues" evidence="1">
    <location>
        <begin position="259"/>
        <end position="270"/>
    </location>
</feature>
<feature type="compositionally biased region" description="Basic residues" evidence="1">
    <location>
        <begin position="66"/>
        <end position="93"/>
    </location>
</feature>
<reference evidence="2" key="1">
    <citation type="journal article" date="2023" name="Front. Mar. Sci.">
        <title>A new Merluccius polli reference genome to investigate the effects of global change in West African waters.</title>
        <authorList>
            <person name="Mateo J.L."/>
            <person name="Blanco-Fernandez C."/>
            <person name="Garcia-Vazquez E."/>
            <person name="Machado-Schiaffino G."/>
        </authorList>
    </citation>
    <scope>NUCLEOTIDE SEQUENCE</scope>
    <source>
        <strain evidence="2">C29</strain>
        <tissue evidence="2">Fin</tissue>
    </source>
</reference>
<dbReference type="Proteomes" id="UP001174136">
    <property type="component" value="Unassembled WGS sequence"/>
</dbReference>
<organism evidence="2 3">
    <name type="scientific">Merluccius polli</name>
    <name type="common">Benguela hake</name>
    <name type="synonym">Merluccius cadenati</name>
    <dbReference type="NCBI Taxonomy" id="89951"/>
    <lineage>
        <taxon>Eukaryota</taxon>
        <taxon>Metazoa</taxon>
        <taxon>Chordata</taxon>
        <taxon>Craniata</taxon>
        <taxon>Vertebrata</taxon>
        <taxon>Euteleostomi</taxon>
        <taxon>Actinopterygii</taxon>
        <taxon>Neopterygii</taxon>
        <taxon>Teleostei</taxon>
        <taxon>Neoteleostei</taxon>
        <taxon>Acanthomorphata</taxon>
        <taxon>Zeiogadaria</taxon>
        <taxon>Gadariae</taxon>
        <taxon>Gadiformes</taxon>
        <taxon>Gadoidei</taxon>
        <taxon>Merlucciidae</taxon>
        <taxon>Merluccius</taxon>
    </lineage>
</organism>
<comment type="caution">
    <text evidence="2">The sequence shown here is derived from an EMBL/GenBank/DDBJ whole genome shotgun (WGS) entry which is preliminary data.</text>
</comment>
<dbReference type="AlphaFoldDB" id="A0AA47NTX5"/>
<evidence type="ECO:0000313" key="2">
    <source>
        <dbReference type="EMBL" id="KAK0136087.1"/>
    </source>
</evidence>
<accession>A0AA47NTX5</accession>
<name>A0AA47NTX5_MERPO</name>
<evidence type="ECO:0000256" key="1">
    <source>
        <dbReference type="SAM" id="MobiDB-lite"/>
    </source>
</evidence>
<protein>
    <submittedName>
        <fullName evidence="2">Uncharacterized protein</fullName>
    </submittedName>
</protein>
<feature type="compositionally biased region" description="Basic and acidic residues" evidence="1">
    <location>
        <begin position="245"/>
        <end position="255"/>
    </location>
</feature>
<keyword evidence="3" id="KW-1185">Reference proteome</keyword>
<dbReference type="EMBL" id="JAOPHQ010005240">
    <property type="protein sequence ID" value="KAK0136087.1"/>
    <property type="molecule type" value="Genomic_DNA"/>
</dbReference>
<evidence type="ECO:0000313" key="3">
    <source>
        <dbReference type="Proteomes" id="UP001174136"/>
    </source>
</evidence>
<sequence length="474" mass="54436">MDNNTNNNNNEVAEEWRSGGQIMQPPDPGSVALNILERSTRDTDEECIAATSLSVLAYCTGLMKKNKKNLKHTNKKQKQKKKKKNKKKKKKRGMGGVQTRLARRHTDKRDFEAADDLPQLHFWCRNPGIMADEARDTEEQQLLDDVEQLVEKSKRKRRTIRSSTTRLLNQIDGEVSKRDPDIGRVREMLAVLSAKEDSLRELDRIAEEQTSLDDVEVEIELAEDYRDRIIGMKTRAHQVIQAHETVSRDDPRPARLSDVSANTAGSQRSNPTVRLPKLMIEKFNGDKSSDVSALRQLYDDCEIQIRSLESLEVVSDTYGGMLCPILLQMLPEDMALEYSRQRGDQDEWKVPDVLKFLQKEVQSRERALQMMRSYNQRENQSAHKTGNKSYSTEKWLESSLDCTAQPETHGSVLKVLGLVWRPVTDDFVFDLRGLLDILKERENTKRESVLQSSARIFDPLGFLTPFTIRIECLF</sequence>
<feature type="region of interest" description="Disordered" evidence="1">
    <location>
        <begin position="66"/>
        <end position="101"/>
    </location>
</feature>
<gene>
    <name evidence="2" type="ORF">N1851_028020</name>
</gene>